<proteinExistence type="predicted"/>
<protein>
    <submittedName>
        <fullName evidence="2">Uncharacterized protein</fullName>
    </submittedName>
</protein>
<evidence type="ECO:0000256" key="1">
    <source>
        <dbReference type="SAM" id="MobiDB-lite"/>
    </source>
</evidence>
<dbReference type="AlphaFoldDB" id="F8B5T5"/>
<dbReference type="HOGENOM" id="CLU_2553307_0_0_11"/>
<accession>F8B5T5</accession>
<gene>
    <name evidence="2" type="ordered locus">FsymDg_2842</name>
</gene>
<dbReference type="EMBL" id="CP002801">
    <property type="protein sequence ID" value="AEH10175.1"/>
    <property type="molecule type" value="Genomic_DNA"/>
</dbReference>
<name>F8B5T5_9ACTN</name>
<evidence type="ECO:0000313" key="2">
    <source>
        <dbReference type="EMBL" id="AEH10175.1"/>
    </source>
</evidence>
<organism evidence="2 3">
    <name type="scientific">Candidatus Protofrankia datiscae</name>
    <dbReference type="NCBI Taxonomy" id="2716812"/>
    <lineage>
        <taxon>Bacteria</taxon>
        <taxon>Bacillati</taxon>
        <taxon>Actinomycetota</taxon>
        <taxon>Actinomycetes</taxon>
        <taxon>Frankiales</taxon>
        <taxon>Frankiaceae</taxon>
        <taxon>Protofrankia</taxon>
    </lineage>
</organism>
<keyword evidence="3" id="KW-1185">Reference proteome</keyword>
<reference evidence="2 3" key="1">
    <citation type="submission" date="2011-05" db="EMBL/GenBank/DDBJ databases">
        <title>Complete sequence of chromosome of Frankia symbiont of Datisca glomerata.</title>
        <authorList>
            <consortium name="US DOE Joint Genome Institute"/>
            <person name="Lucas S."/>
            <person name="Han J."/>
            <person name="Lapidus A."/>
            <person name="Cheng J.-F."/>
            <person name="Goodwin L."/>
            <person name="Pitluck S."/>
            <person name="Peters L."/>
            <person name="Mikhailova N."/>
            <person name="Chertkov O."/>
            <person name="Teshima H."/>
            <person name="Han C."/>
            <person name="Tapia R."/>
            <person name="Land M."/>
            <person name="Hauser L."/>
            <person name="Kyrpides N."/>
            <person name="Ivanova N."/>
            <person name="Pagani I."/>
            <person name="Berry A."/>
            <person name="Pawlowski K."/>
            <person name="Persson T."/>
            <person name="Vanden Heuvel B."/>
            <person name="Benson D."/>
            <person name="Woyke T."/>
        </authorList>
    </citation>
    <scope>NUCLEOTIDE SEQUENCE [LARGE SCALE GENOMIC DNA]</scope>
    <source>
        <strain evidence="3">4085684</strain>
    </source>
</reference>
<feature type="region of interest" description="Disordered" evidence="1">
    <location>
        <begin position="1"/>
        <end position="24"/>
    </location>
</feature>
<evidence type="ECO:0000313" key="3">
    <source>
        <dbReference type="Proteomes" id="UP000001549"/>
    </source>
</evidence>
<dbReference type="KEGG" id="fsy:FsymDg_2842"/>
<sequence>MARSQACSPAGWERRGLEHSPRETPQVCRHRARLAERHTICLSVKPHDFDHHPEPPTRRGTGEVLGNIDILLTCTNVINHGF</sequence>
<dbReference type="Proteomes" id="UP000001549">
    <property type="component" value="Chromosome"/>
</dbReference>
<feature type="compositionally biased region" description="Basic and acidic residues" evidence="1">
    <location>
        <begin position="12"/>
        <end position="22"/>
    </location>
</feature>